<dbReference type="InParanoid" id="A0A1Y2E1I5"/>
<sequence>MAFHQPTRQQVSQRVFCPSVEEEEAPHAPQTDPQAIEESQTWVLFSPATDAGTTTSYLTETHNSKSTLGRSRLSDLGSLNTIARSEQPQSASIVDEEDEDAELDSLDSHLPEFRSNPNVFNPSQLLPHATPVVPAHDGLGSFRLDQEGMGADVQDRLYAFEQYNPHRVKRRRESLDLAHNVLENEQEQEMDKMRRIESWRLEHSRYLLEEIRKEATRRKTSITSVLSTRLADQKAEERATLGALSGVDVDIADQGEAWHDQQASDLEGDDESIWSRITRKVIRDLMGIDDKLLSVLFGESLPDEDDLSTTPKASTLVQERGEIAVESSTNSTWQLHILERVAKELGLFVNQLSEHPGAFSTFSRAQQTAIPYAGLPPIIESAYDVPQNLAPQEVPATIPEFEPTVMPQSRPIAVPSVRTIPGSTHQTTGEQGSNATAFTQDEWEKDLDVRLVFKYLRSRFMSRSNSSGAIAGNPYLATASTQDAAAKAARVRQHHPLMRARPSDRRAFKAVAPSSPVLFRPASSCASQSTRISVRKSSCSSRHSSRHYWDIGAGSVGTGSLIAAAGPMGSWGEV</sequence>
<dbReference type="EMBL" id="MCFJ01000006">
    <property type="protein sequence ID" value="ORY65411.1"/>
    <property type="molecule type" value="Genomic_DNA"/>
</dbReference>
<evidence type="ECO:0000313" key="1">
    <source>
        <dbReference type="EMBL" id="ORY65411.1"/>
    </source>
</evidence>
<organism evidence="1 2">
    <name type="scientific">Pseudomassariella vexata</name>
    <dbReference type="NCBI Taxonomy" id="1141098"/>
    <lineage>
        <taxon>Eukaryota</taxon>
        <taxon>Fungi</taxon>
        <taxon>Dikarya</taxon>
        <taxon>Ascomycota</taxon>
        <taxon>Pezizomycotina</taxon>
        <taxon>Sordariomycetes</taxon>
        <taxon>Xylariomycetidae</taxon>
        <taxon>Amphisphaeriales</taxon>
        <taxon>Pseudomassariaceae</taxon>
        <taxon>Pseudomassariella</taxon>
    </lineage>
</organism>
<gene>
    <name evidence="1" type="ORF">BCR38DRAFT_342001</name>
</gene>
<evidence type="ECO:0000313" key="2">
    <source>
        <dbReference type="Proteomes" id="UP000193689"/>
    </source>
</evidence>
<dbReference type="Proteomes" id="UP000193689">
    <property type="component" value="Unassembled WGS sequence"/>
</dbReference>
<accession>A0A1Y2E1I5</accession>
<dbReference type="STRING" id="1141098.A0A1Y2E1I5"/>
<comment type="caution">
    <text evidence="1">The sequence shown here is derived from an EMBL/GenBank/DDBJ whole genome shotgun (WGS) entry which is preliminary data.</text>
</comment>
<proteinExistence type="predicted"/>
<dbReference type="OrthoDB" id="5402147at2759"/>
<dbReference type="GeneID" id="63772129"/>
<dbReference type="RefSeq" id="XP_040716563.1">
    <property type="nucleotide sequence ID" value="XM_040855917.1"/>
</dbReference>
<protein>
    <submittedName>
        <fullName evidence="1">Uncharacterized protein</fullName>
    </submittedName>
</protein>
<dbReference type="AlphaFoldDB" id="A0A1Y2E1I5"/>
<reference evidence="1 2" key="1">
    <citation type="submission" date="2016-07" db="EMBL/GenBank/DDBJ databases">
        <title>Pervasive Adenine N6-methylation of Active Genes in Fungi.</title>
        <authorList>
            <consortium name="DOE Joint Genome Institute"/>
            <person name="Mondo S.J."/>
            <person name="Dannebaum R.O."/>
            <person name="Kuo R.C."/>
            <person name="Labutti K."/>
            <person name="Haridas S."/>
            <person name="Kuo A."/>
            <person name="Salamov A."/>
            <person name="Ahrendt S.R."/>
            <person name="Lipzen A."/>
            <person name="Sullivan W."/>
            <person name="Andreopoulos W.B."/>
            <person name="Clum A."/>
            <person name="Lindquist E."/>
            <person name="Daum C."/>
            <person name="Ramamoorthy G.K."/>
            <person name="Gryganskyi A."/>
            <person name="Culley D."/>
            <person name="Magnuson J.K."/>
            <person name="James T.Y."/>
            <person name="O'Malley M.A."/>
            <person name="Stajich J.E."/>
            <person name="Spatafora J.W."/>
            <person name="Visel A."/>
            <person name="Grigoriev I.V."/>
        </authorList>
    </citation>
    <scope>NUCLEOTIDE SEQUENCE [LARGE SCALE GENOMIC DNA]</scope>
    <source>
        <strain evidence="1 2">CBS 129021</strain>
    </source>
</reference>
<keyword evidence="2" id="KW-1185">Reference proteome</keyword>
<name>A0A1Y2E1I5_9PEZI</name>